<keyword evidence="5" id="KW-0611">Plant defense</keyword>
<dbReference type="SUPFAM" id="SSF52540">
    <property type="entry name" value="P-loop containing nucleoside triphosphate hydrolases"/>
    <property type="match status" value="1"/>
</dbReference>
<dbReference type="InterPro" id="IPR055414">
    <property type="entry name" value="LRR_R13L4/SHOC2-like"/>
</dbReference>
<dbReference type="InterPro" id="IPR036388">
    <property type="entry name" value="WH-like_DNA-bd_sf"/>
</dbReference>
<dbReference type="FunFam" id="1.10.10.10:FF:000322">
    <property type="entry name" value="Probable disease resistance protein At1g63360"/>
    <property type="match status" value="1"/>
</dbReference>
<gene>
    <name evidence="10" type="ORF">LUZ63_003681</name>
</gene>
<feature type="domain" description="Disease resistance N-terminal" evidence="7">
    <location>
        <begin position="5"/>
        <end position="85"/>
    </location>
</feature>
<evidence type="ECO:0000256" key="5">
    <source>
        <dbReference type="ARBA" id="ARBA00022821"/>
    </source>
</evidence>
<evidence type="ECO:0000256" key="1">
    <source>
        <dbReference type="ARBA" id="ARBA00008894"/>
    </source>
</evidence>
<dbReference type="InterPro" id="IPR044974">
    <property type="entry name" value="Disease_R_plants"/>
</dbReference>
<dbReference type="GO" id="GO:0042742">
    <property type="term" value="P:defense response to bacterium"/>
    <property type="evidence" value="ECO:0007669"/>
    <property type="project" value="UniProtKB-ARBA"/>
</dbReference>
<evidence type="ECO:0000313" key="11">
    <source>
        <dbReference type="Proteomes" id="UP001151287"/>
    </source>
</evidence>
<dbReference type="Gene3D" id="1.10.8.430">
    <property type="entry name" value="Helical domain of apoptotic protease-activating factors"/>
    <property type="match status" value="1"/>
</dbReference>
<organism evidence="10 11">
    <name type="scientific">Rhynchospora breviuscula</name>
    <dbReference type="NCBI Taxonomy" id="2022672"/>
    <lineage>
        <taxon>Eukaryota</taxon>
        <taxon>Viridiplantae</taxon>
        <taxon>Streptophyta</taxon>
        <taxon>Embryophyta</taxon>
        <taxon>Tracheophyta</taxon>
        <taxon>Spermatophyta</taxon>
        <taxon>Magnoliopsida</taxon>
        <taxon>Liliopsida</taxon>
        <taxon>Poales</taxon>
        <taxon>Cyperaceae</taxon>
        <taxon>Cyperoideae</taxon>
        <taxon>Rhynchosporeae</taxon>
        <taxon>Rhynchospora</taxon>
    </lineage>
</organism>
<dbReference type="Pfam" id="PF23559">
    <property type="entry name" value="WHD_DRP"/>
    <property type="match status" value="1"/>
</dbReference>
<evidence type="ECO:0000259" key="7">
    <source>
        <dbReference type="Pfam" id="PF18052"/>
    </source>
</evidence>
<keyword evidence="11" id="KW-1185">Reference proteome</keyword>
<dbReference type="InterPro" id="IPR038005">
    <property type="entry name" value="RX-like_CC"/>
</dbReference>
<dbReference type="InterPro" id="IPR002182">
    <property type="entry name" value="NB-ARC"/>
</dbReference>
<evidence type="ECO:0000259" key="9">
    <source>
        <dbReference type="Pfam" id="PF23598"/>
    </source>
</evidence>
<dbReference type="Pfam" id="PF00931">
    <property type="entry name" value="NB-ARC"/>
    <property type="match status" value="1"/>
</dbReference>
<name>A0A9Q0HZ89_9POAL</name>
<evidence type="ECO:0000256" key="4">
    <source>
        <dbReference type="ARBA" id="ARBA00022741"/>
    </source>
</evidence>
<protein>
    <recommendedName>
        <fullName evidence="12">Disease resistance protein</fullName>
    </recommendedName>
</protein>
<accession>A0A9Q0HZ89</accession>
<dbReference type="InterPro" id="IPR041118">
    <property type="entry name" value="Rx_N"/>
</dbReference>
<dbReference type="InterPro" id="IPR032675">
    <property type="entry name" value="LRR_dom_sf"/>
</dbReference>
<dbReference type="AlphaFoldDB" id="A0A9Q0HZ89"/>
<dbReference type="EMBL" id="JAMQYH010000001">
    <property type="protein sequence ID" value="KAJ1703902.1"/>
    <property type="molecule type" value="Genomic_DNA"/>
</dbReference>
<comment type="caution">
    <text evidence="10">The sequence shown here is derived from an EMBL/GenBank/DDBJ whole genome shotgun (WGS) entry which is preliminary data.</text>
</comment>
<dbReference type="InterPro" id="IPR042197">
    <property type="entry name" value="Apaf_helical"/>
</dbReference>
<sequence length="877" mass="101122">MAAGVVKFVLEKLGDAFVMEVLHLNGVSKQVEKLTCELRLFQAFLKDADRKRIVDERQKQWVKEVRDVAYDIEDVTDTILSEYSEKTEEKPGIIEAGKRLWTGIKKIPTVHRLANEINKIQERIKEIEASRDRFGITNLGEGTEGEIRRPVRPIVFPDVDEDGIVGFEADRDKIISLLLDEKIMRRSVVSIVGTGGLGKTTLARKVYNSEAVKKQFLIRIWVVISQTFNLIDILQKIADQLKIHPPKDLNDYDQLTLLHQSLAEKKYLLILDDIWEKNLWNQIEEVLPNKKNGSRILITTRFDEVAQKADPKSVPYKLPFLTEELSLELFFKKALPDSDTNEKIPDDLYDIGKQLTRKCGGLPLALKVLGGLLSTKPANCVSWCREMETMDWGNEGEECIAIIGTSYEDLPFALKSCFIYFAAFPEDYEIDAISLLWMWIAEGFIPQQENKTLEDTAEMFLEDLVQRSMIQVWERDYYGGFIKTCRIHDILHDLAIRKAREENFLVAFPKVDGVRRLAIHDTKPSGELLASAVLNLRSLWCRGQAPNVSQFTRLNVLSSSETANYEPDKFGRLSLLRYVKVCLVVRQEDKISFGKFIGGMRFLQTLDLQETCGCDLPDFVWNIRTLRHVLLYAQNLGPPPSIDLTNLQTLTGVKARESWVAQGSPNLSNVKHLQLYVPEAQGGVQWDAIVTLLNTMKYLVILHLWGPDIPLKIFDMRHFLFHCRLTDLTLYDEEPLNQIVLDLDMLPKYLIKLELINIKFWKDPFPVLEKLENLRYLHLYTSKLLLRLCCSTRGFGKLEELFLWNLTRLEEWEIEEGAMPMLKNLKVSNCPGLRVPLGLQYLTVLQHLRWMYNQSSETEENEIRSICKHVPDLYYPR</sequence>
<reference evidence="10" key="1">
    <citation type="journal article" date="2022" name="Cell">
        <title>Repeat-based holocentromeres influence genome architecture and karyotype evolution.</title>
        <authorList>
            <person name="Hofstatter P.G."/>
            <person name="Thangavel G."/>
            <person name="Lux T."/>
            <person name="Neumann P."/>
            <person name="Vondrak T."/>
            <person name="Novak P."/>
            <person name="Zhang M."/>
            <person name="Costa L."/>
            <person name="Castellani M."/>
            <person name="Scott A."/>
            <person name="Toegelov H."/>
            <person name="Fuchs J."/>
            <person name="Mata-Sucre Y."/>
            <person name="Dias Y."/>
            <person name="Vanzela A.L.L."/>
            <person name="Huettel B."/>
            <person name="Almeida C.C.S."/>
            <person name="Simkova H."/>
            <person name="Souza G."/>
            <person name="Pedrosa-Harand A."/>
            <person name="Macas J."/>
            <person name="Mayer K.F.X."/>
            <person name="Houben A."/>
            <person name="Marques A."/>
        </authorList>
    </citation>
    <scope>NUCLEOTIDE SEQUENCE</scope>
    <source>
        <strain evidence="10">RhyBre1mFocal</strain>
    </source>
</reference>
<dbReference type="Gene3D" id="1.20.5.4130">
    <property type="match status" value="1"/>
</dbReference>
<dbReference type="CDD" id="cd14798">
    <property type="entry name" value="RX-CC_like"/>
    <property type="match status" value="1"/>
</dbReference>
<dbReference type="FunFam" id="3.40.50.300:FF:001091">
    <property type="entry name" value="Probable disease resistance protein At1g61300"/>
    <property type="match status" value="1"/>
</dbReference>
<dbReference type="Pfam" id="PF23598">
    <property type="entry name" value="LRR_14"/>
    <property type="match status" value="1"/>
</dbReference>
<dbReference type="PANTHER" id="PTHR23155">
    <property type="entry name" value="DISEASE RESISTANCE PROTEIN RP"/>
    <property type="match status" value="1"/>
</dbReference>
<comment type="similarity">
    <text evidence="1">Belongs to the disease resistance NB-LRR family.</text>
</comment>
<feature type="domain" description="Disease resistance R13L4/SHOC-2-like LRR" evidence="9">
    <location>
        <begin position="544"/>
        <end position="860"/>
    </location>
</feature>
<evidence type="ECO:0000259" key="8">
    <source>
        <dbReference type="Pfam" id="PF23559"/>
    </source>
</evidence>
<evidence type="ECO:0000256" key="2">
    <source>
        <dbReference type="ARBA" id="ARBA00022614"/>
    </source>
</evidence>
<dbReference type="GO" id="GO:0043531">
    <property type="term" value="F:ADP binding"/>
    <property type="evidence" value="ECO:0007669"/>
    <property type="project" value="InterPro"/>
</dbReference>
<dbReference type="Proteomes" id="UP001151287">
    <property type="component" value="Unassembled WGS sequence"/>
</dbReference>
<dbReference type="SUPFAM" id="SSF52058">
    <property type="entry name" value="L domain-like"/>
    <property type="match status" value="1"/>
</dbReference>
<dbReference type="InterPro" id="IPR027417">
    <property type="entry name" value="P-loop_NTPase"/>
</dbReference>
<dbReference type="PRINTS" id="PR00364">
    <property type="entry name" value="DISEASERSIST"/>
</dbReference>
<dbReference type="GO" id="GO:0002758">
    <property type="term" value="P:innate immune response-activating signaling pathway"/>
    <property type="evidence" value="ECO:0007669"/>
    <property type="project" value="UniProtKB-ARBA"/>
</dbReference>
<keyword evidence="4" id="KW-0547">Nucleotide-binding</keyword>
<dbReference type="GO" id="GO:0009626">
    <property type="term" value="P:plant-type hypersensitive response"/>
    <property type="evidence" value="ECO:0007669"/>
    <property type="project" value="UniProtKB-ARBA"/>
</dbReference>
<proteinExistence type="inferred from homology"/>
<keyword evidence="2" id="KW-0433">Leucine-rich repeat</keyword>
<dbReference type="InterPro" id="IPR058922">
    <property type="entry name" value="WHD_DRP"/>
</dbReference>
<feature type="domain" description="NB-ARC" evidence="6">
    <location>
        <begin position="168"/>
        <end position="338"/>
    </location>
</feature>
<dbReference type="Gene3D" id="3.40.50.300">
    <property type="entry name" value="P-loop containing nucleotide triphosphate hydrolases"/>
    <property type="match status" value="1"/>
</dbReference>
<keyword evidence="3" id="KW-0677">Repeat</keyword>
<evidence type="ECO:0000313" key="10">
    <source>
        <dbReference type="EMBL" id="KAJ1703902.1"/>
    </source>
</evidence>
<dbReference type="PANTHER" id="PTHR23155:SF1185">
    <property type="entry name" value="DISEASE RESISTANCE RPP8-LIKE PROTEIN 3-RELATED"/>
    <property type="match status" value="1"/>
</dbReference>
<feature type="domain" description="Disease resistance protein winged helix" evidence="8">
    <location>
        <begin position="424"/>
        <end position="495"/>
    </location>
</feature>
<evidence type="ECO:0008006" key="12">
    <source>
        <dbReference type="Google" id="ProtNLM"/>
    </source>
</evidence>
<dbReference type="Gene3D" id="3.80.10.10">
    <property type="entry name" value="Ribonuclease Inhibitor"/>
    <property type="match status" value="1"/>
</dbReference>
<evidence type="ECO:0000259" key="6">
    <source>
        <dbReference type="Pfam" id="PF00931"/>
    </source>
</evidence>
<dbReference type="OrthoDB" id="3027644at2759"/>
<evidence type="ECO:0000256" key="3">
    <source>
        <dbReference type="ARBA" id="ARBA00022737"/>
    </source>
</evidence>
<dbReference type="Gene3D" id="1.10.10.10">
    <property type="entry name" value="Winged helix-like DNA-binding domain superfamily/Winged helix DNA-binding domain"/>
    <property type="match status" value="1"/>
</dbReference>
<dbReference type="Pfam" id="PF18052">
    <property type="entry name" value="Rx_N"/>
    <property type="match status" value="1"/>
</dbReference>